<dbReference type="RefSeq" id="WP_099624324.1">
    <property type="nucleotide sequence ID" value="NZ_CP024201.1"/>
</dbReference>
<dbReference type="OrthoDB" id="5405464at2"/>
<accession>A0A2D2B4A5</accession>
<keyword evidence="1" id="KW-1133">Transmembrane helix</keyword>
<sequence>MTAEPAAVSKPHEDRVLPAVVYALYVIGALTVLVTVFIGLIIAYANRGTAGPRMATHYQFLIQTFWKTIWWFIIGVIVGVVGLIFTITLILSPLGIPMMVIGWGVAGLVGLWFYIRCAMGLIYLAQDEAYPRPDAWLL</sequence>
<evidence type="ECO:0008006" key="4">
    <source>
        <dbReference type="Google" id="ProtNLM"/>
    </source>
</evidence>
<organism evidence="2 3">
    <name type="scientific">Caulobacter mirabilis</name>
    <dbReference type="NCBI Taxonomy" id="69666"/>
    <lineage>
        <taxon>Bacteria</taxon>
        <taxon>Pseudomonadati</taxon>
        <taxon>Pseudomonadota</taxon>
        <taxon>Alphaproteobacteria</taxon>
        <taxon>Caulobacterales</taxon>
        <taxon>Caulobacteraceae</taxon>
        <taxon>Caulobacter</taxon>
    </lineage>
</organism>
<keyword evidence="1" id="KW-0812">Transmembrane</keyword>
<evidence type="ECO:0000313" key="2">
    <source>
        <dbReference type="EMBL" id="ATQ45087.1"/>
    </source>
</evidence>
<name>A0A2D2B4A5_9CAUL</name>
<evidence type="ECO:0000256" key="1">
    <source>
        <dbReference type="SAM" id="Phobius"/>
    </source>
</evidence>
<keyword evidence="1" id="KW-0472">Membrane</keyword>
<dbReference type="Proteomes" id="UP000228945">
    <property type="component" value="Chromosome"/>
</dbReference>
<dbReference type="KEGG" id="cmb:CSW64_17655"/>
<evidence type="ECO:0000313" key="3">
    <source>
        <dbReference type="Proteomes" id="UP000228945"/>
    </source>
</evidence>
<feature type="transmembrane region" description="Helical" evidence="1">
    <location>
        <begin position="96"/>
        <end position="115"/>
    </location>
</feature>
<proteinExistence type="predicted"/>
<feature type="transmembrane region" description="Helical" evidence="1">
    <location>
        <begin position="69"/>
        <end position="90"/>
    </location>
</feature>
<reference evidence="2 3" key="1">
    <citation type="submission" date="2017-10" db="EMBL/GenBank/DDBJ databases">
        <title>Genome sequence of Caulobacter mirabilis FWC38.</title>
        <authorList>
            <person name="Fiebig A."/>
            <person name="Crosson S."/>
        </authorList>
    </citation>
    <scope>NUCLEOTIDE SEQUENCE [LARGE SCALE GENOMIC DNA]</scope>
    <source>
        <strain evidence="2 3">FWC 38</strain>
    </source>
</reference>
<gene>
    <name evidence="2" type="ORF">CSW64_17655</name>
</gene>
<protein>
    <recommendedName>
        <fullName evidence="4">Transmembrane protein</fullName>
    </recommendedName>
</protein>
<dbReference type="EMBL" id="CP024201">
    <property type="protein sequence ID" value="ATQ45087.1"/>
    <property type="molecule type" value="Genomic_DNA"/>
</dbReference>
<keyword evidence="3" id="KW-1185">Reference proteome</keyword>
<feature type="transmembrane region" description="Helical" evidence="1">
    <location>
        <begin position="20"/>
        <end position="45"/>
    </location>
</feature>
<dbReference type="AlphaFoldDB" id="A0A2D2B4A5"/>